<dbReference type="Proteomes" id="UP000056502">
    <property type="component" value="Chromosome I"/>
</dbReference>
<sequence length="43" mass="5055">MQALERKKLEKQVEGEIETEHPEYLKCQDTYYVDTIKGVGKIL</sequence>
<dbReference type="PATRIC" id="fig|1279460.3.peg.647"/>
<accession>A0A0M4NGZ1</accession>
<dbReference type="EMBL" id="CP012603">
    <property type="protein sequence ID" value="ALE37859.1"/>
    <property type="molecule type" value="Genomic_DNA"/>
</dbReference>
<reference evidence="1 2" key="1">
    <citation type="journal article" date="2015" name="Genome Announc.">
        <title>Whole-Genome Sequence of Leptospira interrogans Serovar Hardjo Subtype Hardjoprajitno Strain Norma, Isolated from Cattle in a Leptospirosis Outbreak in Brazil.</title>
        <authorList>
            <person name="Cosate M.R."/>
            <person name="Soares S.C."/>
            <person name="Mendes T.A."/>
            <person name="Raittz R.T."/>
            <person name="Moreira E.C."/>
            <person name="Leite R."/>
            <person name="Fernandes G.R."/>
            <person name="Haddad J.P."/>
            <person name="Ortega J.M."/>
        </authorList>
    </citation>
    <scope>NUCLEOTIDE SEQUENCE [LARGE SCALE GENOMIC DNA]</scope>
    <source>
        <strain evidence="1 2">Norma</strain>
    </source>
</reference>
<evidence type="ECO:0000313" key="1">
    <source>
        <dbReference type="EMBL" id="ALE37859.1"/>
    </source>
</evidence>
<evidence type="ECO:0000313" key="2">
    <source>
        <dbReference type="Proteomes" id="UP000056502"/>
    </source>
</evidence>
<name>A0A0M4NGZ1_LEPIR</name>
<proteinExistence type="predicted"/>
<dbReference type="AlphaFoldDB" id="A0A0M4NGZ1"/>
<organism evidence="1">
    <name type="scientific">Leptospira interrogans serovar Hardjo str. Norma</name>
    <dbReference type="NCBI Taxonomy" id="1279460"/>
    <lineage>
        <taxon>Bacteria</taxon>
        <taxon>Pseudomonadati</taxon>
        <taxon>Spirochaetota</taxon>
        <taxon>Spirochaetia</taxon>
        <taxon>Leptospirales</taxon>
        <taxon>Leptospiraceae</taxon>
        <taxon>Leptospira</taxon>
    </lineage>
</organism>
<gene>
    <name evidence="1" type="ORF">G436_0639</name>
</gene>
<protein>
    <submittedName>
        <fullName evidence="1">Uncharacterized protein</fullName>
    </submittedName>
</protein>